<proteinExistence type="predicted"/>
<evidence type="ECO:0000256" key="2">
    <source>
        <dbReference type="SAM" id="Phobius"/>
    </source>
</evidence>
<dbReference type="PANTHER" id="PTHR37544:SF3">
    <property type="entry name" value="SPRAY"/>
    <property type="match status" value="1"/>
</dbReference>
<accession>A0A6A5ZUC1</accession>
<keyword evidence="2" id="KW-0812">Transmembrane</keyword>
<keyword evidence="4" id="KW-1185">Reference proteome</keyword>
<feature type="transmembrane region" description="Helical" evidence="2">
    <location>
        <begin position="785"/>
        <end position="803"/>
    </location>
</feature>
<feature type="compositionally biased region" description="Low complexity" evidence="1">
    <location>
        <begin position="53"/>
        <end position="63"/>
    </location>
</feature>
<dbReference type="InterPro" id="IPR021840">
    <property type="entry name" value="DUF3433"/>
</dbReference>
<evidence type="ECO:0000313" key="4">
    <source>
        <dbReference type="Proteomes" id="UP000799770"/>
    </source>
</evidence>
<feature type="compositionally biased region" description="Low complexity" evidence="1">
    <location>
        <begin position="89"/>
        <end position="99"/>
    </location>
</feature>
<feature type="region of interest" description="Disordered" evidence="1">
    <location>
        <begin position="1"/>
        <end position="99"/>
    </location>
</feature>
<feature type="compositionally biased region" description="Polar residues" evidence="1">
    <location>
        <begin position="64"/>
        <end position="79"/>
    </location>
</feature>
<dbReference type="EMBL" id="ML977311">
    <property type="protein sequence ID" value="KAF2122407.1"/>
    <property type="molecule type" value="Genomic_DNA"/>
</dbReference>
<evidence type="ECO:0000313" key="3">
    <source>
        <dbReference type="EMBL" id="KAF2122407.1"/>
    </source>
</evidence>
<reference evidence="3" key="1">
    <citation type="journal article" date="2020" name="Stud. Mycol.">
        <title>101 Dothideomycetes genomes: a test case for predicting lifestyles and emergence of pathogens.</title>
        <authorList>
            <person name="Haridas S."/>
            <person name="Albert R."/>
            <person name="Binder M."/>
            <person name="Bloem J."/>
            <person name="Labutti K."/>
            <person name="Salamov A."/>
            <person name="Andreopoulos B."/>
            <person name="Baker S."/>
            <person name="Barry K."/>
            <person name="Bills G."/>
            <person name="Bluhm B."/>
            <person name="Cannon C."/>
            <person name="Castanera R."/>
            <person name="Culley D."/>
            <person name="Daum C."/>
            <person name="Ezra D."/>
            <person name="Gonzalez J."/>
            <person name="Henrissat B."/>
            <person name="Kuo A."/>
            <person name="Liang C."/>
            <person name="Lipzen A."/>
            <person name="Lutzoni F."/>
            <person name="Magnuson J."/>
            <person name="Mondo S."/>
            <person name="Nolan M."/>
            <person name="Ohm R."/>
            <person name="Pangilinan J."/>
            <person name="Park H.-J."/>
            <person name="Ramirez L."/>
            <person name="Alfaro M."/>
            <person name="Sun H."/>
            <person name="Tritt A."/>
            <person name="Yoshinaga Y."/>
            <person name="Zwiers L.-H."/>
            <person name="Turgeon B."/>
            <person name="Goodwin S."/>
            <person name="Spatafora J."/>
            <person name="Crous P."/>
            <person name="Grigoriev I."/>
        </authorList>
    </citation>
    <scope>NUCLEOTIDE SEQUENCE</scope>
    <source>
        <strain evidence="3">CBS 627.86</strain>
    </source>
</reference>
<feature type="compositionally biased region" description="Polar residues" evidence="1">
    <location>
        <begin position="1"/>
        <end position="19"/>
    </location>
</feature>
<keyword evidence="2" id="KW-1133">Transmembrane helix</keyword>
<dbReference type="PANTHER" id="PTHR37544">
    <property type="entry name" value="SPRAY-RELATED"/>
    <property type="match status" value="1"/>
</dbReference>
<evidence type="ECO:0000256" key="1">
    <source>
        <dbReference type="SAM" id="MobiDB-lite"/>
    </source>
</evidence>
<feature type="transmembrane region" description="Helical" evidence="2">
    <location>
        <begin position="230"/>
        <end position="249"/>
    </location>
</feature>
<feature type="transmembrane region" description="Helical" evidence="2">
    <location>
        <begin position="735"/>
        <end position="755"/>
    </location>
</feature>
<feature type="transmembrane region" description="Helical" evidence="2">
    <location>
        <begin position="163"/>
        <end position="180"/>
    </location>
</feature>
<feature type="transmembrane region" description="Helical" evidence="2">
    <location>
        <begin position="852"/>
        <end position="875"/>
    </location>
</feature>
<dbReference type="Pfam" id="PF11915">
    <property type="entry name" value="DUF3433"/>
    <property type="match status" value="2"/>
</dbReference>
<feature type="transmembrane region" description="Helical" evidence="2">
    <location>
        <begin position="624"/>
        <end position="645"/>
    </location>
</feature>
<gene>
    <name evidence="3" type="ORF">BDV96DRAFT_594294</name>
</gene>
<protein>
    <submittedName>
        <fullName evidence="3">Uncharacterized protein</fullName>
    </submittedName>
</protein>
<dbReference type="Proteomes" id="UP000799770">
    <property type="component" value="Unassembled WGS sequence"/>
</dbReference>
<feature type="transmembrane region" description="Helical" evidence="2">
    <location>
        <begin position="118"/>
        <end position="143"/>
    </location>
</feature>
<organism evidence="3 4">
    <name type="scientific">Lophiotrema nucula</name>
    <dbReference type="NCBI Taxonomy" id="690887"/>
    <lineage>
        <taxon>Eukaryota</taxon>
        <taxon>Fungi</taxon>
        <taxon>Dikarya</taxon>
        <taxon>Ascomycota</taxon>
        <taxon>Pezizomycotina</taxon>
        <taxon>Dothideomycetes</taxon>
        <taxon>Pleosporomycetidae</taxon>
        <taxon>Pleosporales</taxon>
        <taxon>Lophiotremataceae</taxon>
        <taxon>Lophiotrema</taxon>
    </lineage>
</organism>
<feature type="transmembrane region" description="Helical" evidence="2">
    <location>
        <begin position="1366"/>
        <end position="1388"/>
    </location>
</feature>
<feature type="compositionally biased region" description="Polar residues" evidence="1">
    <location>
        <begin position="29"/>
        <end position="38"/>
    </location>
</feature>
<sequence length="1502" mass="166158">MNGSSGANTNLDNGNNVPISISPPATAPVPQQSGQPGSRTIGPGVSSPPSPVSPVSQAQPPVGRTSSVESISTAATSVRTASPQPAPSPSASTVASAQATNAPAVIGTPRWLPWTMRWYLLSVPVATSLILCIAISVLCWYSQTHYGLGKDDDTSSLLFGWRFTPTLIAVLYCQLTVMLFEDVKRTEPYAHMARSGGASALSTVLSAPGSWWKSLFDGFGRKKTGTPRSWVLICTTLAYIIGLLAISPLSSSMLTSDEVAVKRDGDFVFMDSPAGKSLTLIPTRDTYFRSIGNYLQNVTTSTWIDDSYYVHPFWPADMGITPLGTKLTSTPGTWTGTTSVFSAALDCESLHLIDKEWKYVPAYTEAFEAGDTEELGNLSTHWIHMESPSGCKYGLAVGESNDDSYGGGIYWDSFKNLEATNYLALRNLIYTQHNLSAECQDSEVMVIHTPFVEGLLNMSMLFDGTGRPFPDNFTATGQICKSRYYTARMPVTITTSPAASSMRIDPEVFRQRRQLVPFELINTDRLQTLSSSSDWNGYMRVTNGVRRNNFWSTGPATILAGRYNFKVWEMVKSQTIVEDALRLKQRFMGELLQNSILQPDAAERQRARAQVSVLERRVVVIDEVGVLLAVLFFISFLLLALTLWLSRLHRRPLHLFVDPITPLGMAALVASKRDALTSLQPLDQASKKDRKVALRDKGYATAPGTFDETQCLLPGRGNKAIKKTKMDWRPAAMHLKTLTGLFIFLLCLIVGLAVLDHFAGLSKLYQTAFVYEANIPIFNKSISTIAPYSIVPTILAVLVGLWWDSLDKHFRLLQPYLSMSKKTPSLAKGAGLQYQTSYWVWAAFRAARNKHWLLLIVTFGSTLSQVFIVSMSALFEREAGNVFRTLTANRTLELRQVPQLDEVTSSALTPHGLSGAVLEQALVSTSSYWMYTATVQLILNGSEPAWSRDGWSFVPVDLSEFSTITAESFQRIGDKGDDDDQLEALIANRNVSISTSAIRARVECSQTPAVANVSSWLYTWDDMNNKTFWNVTQNPKDLDTAYSLYGVMFQDGQSYNTSVLTHPAYAYCCGNSSAASNESSHSALGYWSANNGLAYPFEETVWPHNFTSKWIYGLARTDYYKPGDNTSQTGEIIFPEVPSLQALNCKPIIEGALADITLDQETGQVLSYSVGTPLPAEQAWSEAFVMRQDNQSEGISLMANLTTSYGVKFLGALLGAAHLLDIGGVENTYRYRFYNEDLLMGRVQDGVFDDTFVVRDQVNGLNLDFPSYAMYNLVNRDPTALLDQETLLNLTQRTFSTYFQHFVSTGWDVQNGGFAYQRIGEKLDSRAEAPWQYTGPAIKPYPELNTNRTAVARVSNRIEVLKMNAVATWLSIGILIWLALTTLIIAALQRTYLSSVIRNFESPADLLVAIASSENLLNLVQQHDLRKFDGLRKSRDVEARLGWFRDSTGSKKWGVEIVGSVGGAEEVQWIDWPEFAPLRTATTVSSRRFEMLKKRTKSFGLG</sequence>
<keyword evidence="2" id="KW-0472">Membrane</keyword>
<name>A0A6A5ZUC1_9PLEO</name>
<dbReference type="OrthoDB" id="3248909at2759"/>